<gene>
    <name evidence="1" type="ORF">K5I29_04065</name>
</gene>
<dbReference type="Proteomes" id="UP001163328">
    <property type="component" value="Chromosome"/>
</dbReference>
<evidence type="ECO:0000313" key="2">
    <source>
        <dbReference type="Proteomes" id="UP001163328"/>
    </source>
</evidence>
<evidence type="ECO:0000313" key="1">
    <source>
        <dbReference type="EMBL" id="UYW02084.1"/>
    </source>
</evidence>
<dbReference type="NCBIfam" id="TIGR00616">
    <property type="entry name" value="rect"/>
    <property type="match status" value="1"/>
</dbReference>
<protein>
    <submittedName>
        <fullName evidence="1">Recombinase RecT</fullName>
    </submittedName>
</protein>
<dbReference type="InterPro" id="IPR004590">
    <property type="entry name" value="ssDNA_annealing_RecT"/>
</dbReference>
<dbReference type="RefSeq" id="WP_264434569.1">
    <property type="nucleotide sequence ID" value="NZ_CP081495.1"/>
</dbReference>
<accession>A0ABY6M0Q8</accession>
<reference evidence="1" key="1">
    <citation type="submission" date="2021-08" db="EMBL/GenBank/DDBJ databases">
        <title>Flavobacterium sp. strain CC-SYL302.</title>
        <authorList>
            <person name="Lin S.-Y."/>
            <person name="Lee T.-H."/>
            <person name="Young C.-C."/>
        </authorList>
    </citation>
    <scope>NUCLEOTIDE SEQUENCE</scope>
    <source>
        <strain evidence="1">CC-SYL302</strain>
    </source>
</reference>
<keyword evidence="2" id="KW-1185">Reference proteome</keyword>
<organism evidence="1 2">
    <name type="scientific">Flavobacterium agricola</name>
    <dbReference type="NCBI Taxonomy" id="2870839"/>
    <lineage>
        <taxon>Bacteria</taxon>
        <taxon>Pseudomonadati</taxon>
        <taxon>Bacteroidota</taxon>
        <taxon>Flavobacteriia</taxon>
        <taxon>Flavobacteriales</taxon>
        <taxon>Flavobacteriaceae</taxon>
        <taxon>Flavobacterium</taxon>
    </lineage>
</organism>
<dbReference type="InterPro" id="IPR018330">
    <property type="entry name" value="RecT_fam"/>
</dbReference>
<sequence length="307" mass="34834">MTNQVTTQQQNKPITVKGLFNAESTKKRFEELLGKKAQGFISSVIQITNNNKLLANANPTTILNSAVMAAALDLPINQNLGFAWIIPFKGEAQFQMGWKGYIQLAIRTGQYKSINVIEVYENQYKKWNALTEELDADFDIDGAGEVIGYVAYFKLITGFEKTIYWSKDKVKKHASKYSQTYGKKTSQGKLMHSPWNDADQFDEMAKKTLVKQLISKWGIMSIELNKAVESDQAVIEDDGNYKYVDNETVDIQVNEEVSRALEFMNNINTAEDLKSFKESISQDLFVQIESDITEKENQLLFNQATAE</sequence>
<proteinExistence type="predicted"/>
<name>A0ABY6M0Q8_9FLAO</name>
<dbReference type="EMBL" id="CP081495">
    <property type="protein sequence ID" value="UYW02084.1"/>
    <property type="molecule type" value="Genomic_DNA"/>
</dbReference>
<dbReference type="Pfam" id="PF03837">
    <property type="entry name" value="RecT"/>
    <property type="match status" value="1"/>
</dbReference>